<reference evidence="3 4" key="1">
    <citation type="submission" date="2010-12" db="EMBL/GenBank/DDBJ databases">
        <title>Complete sequence of Desulfurispirillum indicum S5.</title>
        <authorList>
            <consortium name="US DOE Joint Genome Institute"/>
            <person name="Lucas S."/>
            <person name="Copeland A."/>
            <person name="Lapidus A."/>
            <person name="Cheng J.-F."/>
            <person name="Goodwin L."/>
            <person name="Pitluck S."/>
            <person name="Chertkov O."/>
            <person name="Held B."/>
            <person name="Detter J.C."/>
            <person name="Han C."/>
            <person name="Tapia R."/>
            <person name="Land M."/>
            <person name="Hauser L."/>
            <person name="Kyrpides N."/>
            <person name="Ivanova N."/>
            <person name="Mikhailova N."/>
            <person name="Haggblom M."/>
            <person name="Rauschenbach I."/>
            <person name="Bini E."/>
            <person name="Woyke T."/>
        </authorList>
    </citation>
    <scope>NUCLEOTIDE SEQUENCE [LARGE SCALE GENOMIC DNA]</scope>
    <source>
        <strain evidence="4">ATCC BAA-1389 / DSM 22839 / S5</strain>
    </source>
</reference>
<feature type="region of interest" description="Disordered" evidence="1">
    <location>
        <begin position="83"/>
        <end position="109"/>
    </location>
</feature>
<dbReference type="EMBL" id="CP002432">
    <property type="protein sequence ID" value="ADU66168.1"/>
    <property type="molecule type" value="Genomic_DNA"/>
</dbReference>
<sequence length="259" mass="29470">MIAARRTLAILGVILYSNTVIYLMTIGKLSPRYALQITGVVVIICLIIRTRYFHKNPEIIINIADICSIWKEETPLPVQTDPVPIQSAPPEHIPGPPEEPMSNAAPPEENTQNLIPEKFNEADMGWFKAHEYLTHLSFQVNTSEKPIAFDFGGYVFVSSGVLRKVLESYAITKERWREEYTNQTQHINDFLTSTLQKLLAFDGCGEFVIHMPGKAKKNSLYAIPLHHFDQSHFGSTQLKIEIMKIEPFVEQQNDLEEES</sequence>
<keyword evidence="4" id="KW-1185">Reference proteome</keyword>
<evidence type="ECO:0000313" key="4">
    <source>
        <dbReference type="Proteomes" id="UP000002572"/>
    </source>
</evidence>
<dbReference type="AlphaFoldDB" id="E6W6S5"/>
<dbReference type="InParanoid" id="E6W6S5"/>
<name>E6W6S5_DESIS</name>
<gene>
    <name evidence="3" type="ordered locus">Selin_1434</name>
</gene>
<proteinExistence type="predicted"/>
<accession>E6W6S5</accession>
<evidence type="ECO:0000256" key="1">
    <source>
        <dbReference type="SAM" id="MobiDB-lite"/>
    </source>
</evidence>
<evidence type="ECO:0000256" key="2">
    <source>
        <dbReference type="SAM" id="Phobius"/>
    </source>
</evidence>
<feature type="transmembrane region" description="Helical" evidence="2">
    <location>
        <begin position="7"/>
        <end position="27"/>
    </location>
</feature>
<organism evidence="3 4">
    <name type="scientific">Desulfurispirillum indicum (strain ATCC BAA-1389 / DSM 22839 / S5)</name>
    <dbReference type="NCBI Taxonomy" id="653733"/>
    <lineage>
        <taxon>Bacteria</taxon>
        <taxon>Pseudomonadati</taxon>
        <taxon>Chrysiogenota</taxon>
        <taxon>Chrysiogenia</taxon>
        <taxon>Chrysiogenales</taxon>
        <taxon>Chrysiogenaceae</taxon>
        <taxon>Desulfurispirillum</taxon>
    </lineage>
</organism>
<dbReference type="STRING" id="653733.Selin_1434"/>
<evidence type="ECO:0000313" key="3">
    <source>
        <dbReference type="EMBL" id="ADU66168.1"/>
    </source>
</evidence>
<keyword evidence="2" id="KW-0472">Membrane</keyword>
<feature type="transmembrane region" description="Helical" evidence="2">
    <location>
        <begin position="33"/>
        <end position="52"/>
    </location>
</feature>
<dbReference type="KEGG" id="din:Selin_1434"/>
<dbReference type="Proteomes" id="UP000002572">
    <property type="component" value="Chromosome"/>
</dbReference>
<keyword evidence="2" id="KW-1133">Transmembrane helix</keyword>
<dbReference type="HOGENOM" id="CLU_1072526_0_0_0"/>
<dbReference type="RefSeq" id="WP_013506049.1">
    <property type="nucleotide sequence ID" value="NC_014836.1"/>
</dbReference>
<protein>
    <submittedName>
        <fullName evidence="3">Uncharacterized protein</fullName>
    </submittedName>
</protein>
<keyword evidence="2" id="KW-0812">Transmembrane</keyword>